<dbReference type="InterPro" id="IPR017938">
    <property type="entry name" value="Riboflavin_synthase-like_b-brl"/>
</dbReference>
<dbReference type="GO" id="GO:0050660">
    <property type="term" value="F:flavin adenine dinucleotide binding"/>
    <property type="evidence" value="ECO:0007669"/>
    <property type="project" value="InterPro"/>
</dbReference>
<reference evidence="15" key="2">
    <citation type="journal article" date="2021" name="PeerJ">
        <title>Extensive microbial diversity within the chicken gut microbiome revealed by metagenomics and culture.</title>
        <authorList>
            <person name="Gilroy R."/>
            <person name="Ravi A."/>
            <person name="Getino M."/>
            <person name="Pursley I."/>
            <person name="Horton D.L."/>
            <person name="Alikhan N.F."/>
            <person name="Baker D."/>
            <person name="Gharbi K."/>
            <person name="Hall N."/>
            <person name="Watson M."/>
            <person name="Adriaenssens E.M."/>
            <person name="Foster-Nyarko E."/>
            <person name="Jarju S."/>
            <person name="Secka A."/>
            <person name="Antonio M."/>
            <person name="Oren A."/>
            <person name="Chaudhuri R.R."/>
            <person name="La Ragione R."/>
            <person name="Hildebrand F."/>
            <person name="Pallen M.J."/>
        </authorList>
    </citation>
    <scope>NUCLEOTIDE SEQUENCE</scope>
    <source>
        <strain evidence="15">ChiBcec6-7307</strain>
    </source>
</reference>
<dbReference type="HAMAP" id="MF_01211">
    <property type="entry name" value="DHODB_Fe_S_bind"/>
    <property type="match status" value="1"/>
</dbReference>
<feature type="binding site" evidence="11 13">
    <location>
        <position position="249"/>
    </location>
    <ligand>
        <name>[2Fe-2S] cluster</name>
        <dbReference type="ChEBI" id="CHEBI:190135"/>
    </ligand>
</feature>
<dbReference type="InterPro" id="IPR023455">
    <property type="entry name" value="Dihydroorotate_DHASE_ETsu"/>
</dbReference>
<dbReference type="Pfam" id="PF10418">
    <property type="entry name" value="DHODB_Fe-S_bind"/>
    <property type="match status" value="1"/>
</dbReference>
<dbReference type="EMBL" id="DVOS01000028">
    <property type="protein sequence ID" value="HIV22787.1"/>
    <property type="molecule type" value="Genomic_DNA"/>
</dbReference>
<dbReference type="InterPro" id="IPR008333">
    <property type="entry name" value="Cbr1-like_FAD-bd_dom"/>
</dbReference>
<comment type="similarity">
    <text evidence="1 11">Belongs to the PyrK family.</text>
</comment>
<dbReference type="Gene3D" id="3.40.50.80">
    <property type="entry name" value="Nucleotide-binding domain of ferredoxin-NADP reductase (FNR) module"/>
    <property type="match status" value="1"/>
</dbReference>
<dbReference type="GO" id="GO:0046872">
    <property type="term" value="F:metal ion binding"/>
    <property type="evidence" value="ECO:0007669"/>
    <property type="project" value="UniProtKB-KW"/>
</dbReference>
<name>A0A9D1NYM8_9FIRM</name>
<evidence type="ECO:0000256" key="13">
    <source>
        <dbReference type="PIRSR" id="PIRSR006816-2"/>
    </source>
</evidence>
<dbReference type="GO" id="GO:0044205">
    <property type="term" value="P:'de novo' UMP biosynthetic process"/>
    <property type="evidence" value="ECO:0007669"/>
    <property type="project" value="UniProtKB-UniRule"/>
</dbReference>
<dbReference type="InterPro" id="IPR050353">
    <property type="entry name" value="PyrK_electron_transfer"/>
</dbReference>
<keyword evidence="7 11" id="KW-0665">Pyrimidine biosynthesis</keyword>
<dbReference type="Pfam" id="PF00970">
    <property type="entry name" value="FAD_binding_6"/>
    <property type="match status" value="1"/>
</dbReference>
<feature type="domain" description="FAD-binding FR-type" evidence="14">
    <location>
        <begin position="4"/>
        <end position="103"/>
    </location>
</feature>
<protein>
    <recommendedName>
        <fullName evidence="11">Dihydroorotate dehydrogenase B (NAD(+)), electron transfer subunit</fullName>
    </recommendedName>
    <alternativeName>
        <fullName evidence="11">Dihydroorotate oxidase B, electron transfer subunit</fullName>
    </alternativeName>
</protein>
<evidence type="ECO:0000256" key="5">
    <source>
        <dbReference type="ARBA" id="ARBA00022723"/>
    </source>
</evidence>
<dbReference type="AlphaFoldDB" id="A0A9D1NYM8"/>
<feature type="binding site" evidence="11 12">
    <location>
        <begin position="78"/>
        <end position="79"/>
    </location>
    <ligand>
        <name>FAD</name>
        <dbReference type="ChEBI" id="CHEBI:57692"/>
    </ligand>
</feature>
<keyword evidence="2 11" id="KW-0813">Transport</keyword>
<evidence type="ECO:0000256" key="4">
    <source>
        <dbReference type="ARBA" id="ARBA00022714"/>
    </source>
</evidence>
<comment type="subunit">
    <text evidence="11">Heterotetramer of 2 PyrK and 2 PyrD type B subunits.</text>
</comment>
<gene>
    <name evidence="11" type="primary">pyrK</name>
    <name evidence="15" type="ORF">IAC80_02485</name>
</gene>
<evidence type="ECO:0000256" key="3">
    <source>
        <dbReference type="ARBA" id="ARBA00022630"/>
    </source>
</evidence>
<comment type="function">
    <text evidence="11">Responsible for channeling the electrons from the oxidation of dihydroorotate from the FMN redox center in the PyrD type B subunit to the ultimate electron acceptor NAD(+).</text>
</comment>
<evidence type="ECO:0000256" key="7">
    <source>
        <dbReference type="ARBA" id="ARBA00022975"/>
    </source>
</evidence>
<dbReference type="PANTHER" id="PTHR43513:SF3">
    <property type="entry name" value="DIHYDROOROTATE DEHYDROGENASE B (NAD(+)), ELECTRON TRANSFER SUBUNIT-RELATED"/>
    <property type="match status" value="1"/>
</dbReference>
<evidence type="ECO:0000256" key="10">
    <source>
        <dbReference type="ARBA" id="ARBA00023014"/>
    </source>
</evidence>
<dbReference type="Gene3D" id="2.10.240.10">
    <property type="entry name" value="Dihydroorotate dehydrogenase, electron transfer subunit"/>
    <property type="match status" value="1"/>
</dbReference>
<dbReference type="SUPFAM" id="SSF52343">
    <property type="entry name" value="Ferredoxin reductase-like, C-terminal NADP-linked domain"/>
    <property type="match status" value="1"/>
</dbReference>
<comment type="caution">
    <text evidence="15">The sequence shown here is derived from an EMBL/GenBank/DDBJ whole genome shotgun (WGS) entry which is preliminary data.</text>
</comment>
<dbReference type="PIRSF" id="PIRSF006816">
    <property type="entry name" value="Cyc3_hyd_g"/>
    <property type="match status" value="1"/>
</dbReference>
<dbReference type="InterPro" id="IPR039261">
    <property type="entry name" value="FNR_nucleotide-bd"/>
</dbReference>
<evidence type="ECO:0000256" key="9">
    <source>
        <dbReference type="ARBA" id="ARBA00023004"/>
    </source>
</evidence>
<evidence type="ECO:0000256" key="11">
    <source>
        <dbReference type="HAMAP-Rule" id="MF_01211"/>
    </source>
</evidence>
<keyword evidence="10 11" id="KW-0411">Iron-sulfur</keyword>
<keyword evidence="3 11" id="KW-0285">Flavoprotein</keyword>
<evidence type="ECO:0000313" key="16">
    <source>
        <dbReference type="Proteomes" id="UP000886889"/>
    </source>
</evidence>
<evidence type="ECO:0000256" key="2">
    <source>
        <dbReference type="ARBA" id="ARBA00022448"/>
    </source>
</evidence>
<evidence type="ECO:0000256" key="8">
    <source>
        <dbReference type="ARBA" id="ARBA00022982"/>
    </source>
</evidence>
<dbReference type="InterPro" id="IPR037117">
    <property type="entry name" value="Dihydroorotate_DH_ele_sf"/>
</dbReference>
<dbReference type="InterPro" id="IPR019480">
    <property type="entry name" value="Dihydroorotate_DH_Fe-S-bd"/>
</dbReference>
<dbReference type="PROSITE" id="PS51384">
    <property type="entry name" value="FAD_FR"/>
    <property type="match status" value="1"/>
</dbReference>
<keyword evidence="9 11" id="KW-0408">Iron</keyword>
<evidence type="ECO:0000313" key="15">
    <source>
        <dbReference type="EMBL" id="HIV22787.1"/>
    </source>
</evidence>
<proteinExistence type="inferred from homology"/>
<reference evidence="15" key="1">
    <citation type="submission" date="2020-10" db="EMBL/GenBank/DDBJ databases">
        <authorList>
            <person name="Gilroy R."/>
        </authorList>
    </citation>
    <scope>NUCLEOTIDE SEQUENCE</scope>
    <source>
        <strain evidence="15">ChiBcec6-7307</strain>
    </source>
</reference>
<keyword evidence="5 11" id="KW-0479">Metal-binding</keyword>
<organism evidence="15 16">
    <name type="scientific">Candidatus Merdiplasma excrementigallinarum</name>
    <dbReference type="NCBI Taxonomy" id="2840864"/>
    <lineage>
        <taxon>Bacteria</taxon>
        <taxon>Bacillati</taxon>
        <taxon>Bacillota</taxon>
        <taxon>Clostridia</taxon>
        <taxon>Lachnospirales</taxon>
        <taxon>Lachnospiraceae</taxon>
        <taxon>Lachnospiraceae incertae sedis</taxon>
        <taxon>Candidatus Merdiplasma</taxon>
    </lineage>
</organism>
<dbReference type="InterPro" id="IPR017927">
    <property type="entry name" value="FAD-bd_FR_type"/>
</dbReference>
<comment type="cofactor">
    <cofactor evidence="11">
        <name>[2Fe-2S] cluster</name>
        <dbReference type="ChEBI" id="CHEBI:190135"/>
    </cofactor>
    <text evidence="11">Binds 1 [2Fe-2S] cluster per subunit.</text>
</comment>
<dbReference type="GO" id="GO:0016491">
    <property type="term" value="F:oxidoreductase activity"/>
    <property type="evidence" value="ECO:0007669"/>
    <property type="project" value="InterPro"/>
</dbReference>
<sequence length="262" mass="28729">MSEKYREQAEIISQEQIGTGIFSMWLQTDRIAHAAAPGQFISVYSRDKSRMLPRPISICEAEADTGKLRIVYRVAGAGTEEFSRCVPGDRLDILGPLGNGFPLERMGEGKRAFLIGGGIGIPPMVQLAKALPGGREQKQIVLGFRDEQFLTKELQREGTLYMATEDGSAGTKGNVLDCIRENGLKADVIFACGPTPMLRALKAYAQEQNTECWLSLEERMACGIGACLACVCKSKEIDDHSKVHNKRVCKEGPVFLSTEVEI</sequence>
<evidence type="ECO:0000256" key="6">
    <source>
        <dbReference type="ARBA" id="ARBA00022827"/>
    </source>
</evidence>
<keyword evidence="8 11" id="KW-0249">Electron transport</keyword>
<feature type="binding site" evidence="11 12">
    <location>
        <begin position="71"/>
        <end position="73"/>
    </location>
    <ligand>
        <name>FAD</name>
        <dbReference type="ChEBI" id="CHEBI:57692"/>
    </ligand>
</feature>
<dbReference type="Proteomes" id="UP000886889">
    <property type="component" value="Unassembled WGS sequence"/>
</dbReference>
<evidence type="ECO:0000256" key="12">
    <source>
        <dbReference type="PIRSR" id="PIRSR006816-1"/>
    </source>
</evidence>
<accession>A0A9D1NYM8</accession>
<comment type="cofactor">
    <cofactor evidence="13">
        <name>[2Fe-2S] cluster</name>
        <dbReference type="ChEBI" id="CHEBI:190135"/>
    </cofactor>
    <text evidence="13">Binds 1 [2Fe-2S] cluster per subunit.</text>
</comment>
<dbReference type="GO" id="GO:0009055">
    <property type="term" value="F:electron transfer activity"/>
    <property type="evidence" value="ECO:0007669"/>
    <property type="project" value="UniProtKB-UniRule"/>
</dbReference>
<dbReference type="CDD" id="cd06218">
    <property type="entry name" value="DHOD_e_trans"/>
    <property type="match status" value="1"/>
</dbReference>
<feature type="binding site" evidence="11 13">
    <location>
        <position position="227"/>
    </location>
    <ligand>
        <name>[2Fe-2S] cluster</name>
        <dbReference type="ChEBI" id="CHEBI:190135"/>
    </ligand>
</feature>
<feature type="binding site" evidence="11 12">
    <location>
        <begin position="54"/>
        <end position="57"/>
    </location>
    <ligand>
        <name>FAD</name>
        <dbReference type="ChEBI" id="CHEBI:57692"/>
    </ligand>
</feature>
<comment type="pathway">
    <text evidence="11">Pyrimidine metabolism; UMP biosynthesis via de novo pathway; orotate from (S)-dihydroorotate (NAD(+) route): step 1/1.</text>
</comment>
<keyword evidence="6 11" id="KW-0274">FAD</keyword>
<dbReference type="InterPro" id="IPR012165">
    <property type="entry name" value="Cyt_c3_hydrogenase_gsu"/>
</dbReference>
<dbReference type="GO" id="GO:0051537">
    <property type="term" value="F:2 iron, 2 sulfur cluster binding"/>
    <property type="evidence" value="ECO:0007669"/>
    <property type="project" value="UniProtKB-KW"/>
</dbReference>
<keyword evidence="4 11" id="KW-0001">2Fe-2S</keyword>
<evidence type="ECO:0000256" key="1">
    <source>
        <dbReference type="ARBA" id="ARBA00006422"/>
    </source>
</evidence>
<evidence type="ECO:0000259" key="14">
    <source>
        <dbReference type="PROSITE" id="PS51384"/>
    </source>
</evidence>
<dbReference type="Gene3D" id="2.40.30.10">
    <property type="entry name" value="Translation factors"/>
    <property type="match status" value="1"/>
</dbReference>
<comment type="cofactor">
    <cofactor evidence="11 12">
        <name>FAD</name>
        <dbReference type="ChEBI" id="CHEBI:57692"/>
    </cofactor>
    <text evidence="11 12">Binds 1 FAD per subunit.</text>
</comment>
<feature type="binding site" evidence="11 13">
    <location>
        <position position="222"/>
    </location>
    <ligand>
        <name>[2Fe-2S] cluster</name>
        <dbReference type="ChEBI" id="CHEBI:190135"/>
    </ligand>
</feature>
<dbReference type="PANTHER" id="PTHR43513">
    <property type="entry name" value="DIHYDROOROTATE DEHYDROGENASE B (NAD(+)), ELECTRON TRANSFER SUBUNIT"/>
    <property type="match status" value="1"/>
</dbReference>
<feature type="binding site" evidence="11 13">
    <location>
        <position position="230"/>
    </location>
    <ligand>
        <name>[2Fe-2S] cluster</name>
        <dbReference type="ChEBI" id="CHEBI:190135"/>
    </ligand>
</feature>
<dbReference type="SUPFAM" id="SSF63380">
    <property type="entry name" value="Riboflavin synthase domain-like"/>
    <property type="match status" value="1"/>
</dbReference>